<dbReference type="GO" id="GO:0008556">
    <property type="term" value="F:P-type potassium transmembrane transporter activity"/>
    <property type="evidence" value="ECO:0007669"/>
    <property type="project" value="InterPro"/>
</dbReference>
<keyword evidence="3" id="KW-1185">Reference proteome</keyword>
<accession>A0A4Q9DQB5</accession>
<evidence type="ECO:0000256" key="1">
    <source>
        <dbReference type="SAM" id="Phobius"/>
    </source>
</evidence>
<keyword evidence="1" id="KW-0472">Membrane</keyword>
<dbReference type="AlphaFoldDB" id="A0A4Q9DQB5"/>
<dbReference type="InterPro" id="IPR011726">
    <property type="entry name" value="KdpF"/>
</dbReference>
<proteinExistence type="predicted"/>
<dbReference type="GO" id="GO:0005886">
    <property type="term" value="C:plasma membrane"/>
    <property type="evidence" value="ECO:0007669"/>
    <property type="project" value="InterPro"/>
</dbReference>
<dbReference type="EMBL" id="SIRE01000009">
    <property type="protein sequence ID" value="TBL78593.1"/>
    <property type="molecule type" value="Genomic_DNA"/>
</dbReference>
<keyword evidence="1" id="KW-0812">Transmembrane</keyword>
<protein>
    <submittedName>
        <fullName evidence="2">Potassium-transporting ATPase subunit F</fullName>
    </submittedName>
</protein>
<organism evidence="2 3">
    <name type="scientific">Paenibacillus thalictri</name>
    <dbReference type="NCBI Taxonomy" id="2527873"/>
    <lineage>
        <taxon>Bacteria</taxon>
        <taxon>Bacillati</taxon>
        <taxon>Bacillota</taxon>
        <taxon>Bacilli</taxon>
        <taxon>Bacillales</taxon>
        <taxon>Paenibacillaceae</taxon>
        <taxon>Paenibacillus</taxon>
    </lineage>
</organism>
<dbReference type="Pfam" id="PF09604">
    <property type="entry name" value="Potass_KdpF"/>
    <property type="match status" value="1"/>
</dbReference>
<sequence>MVRFCYRGIGRRTEMIVVYLFTAFIFIYLVYALIHPEKF</sequence>
<keyword evidence="1" id="KW-1133">Transmembrane helix</keyword>
<gene>
    <name evidence="2" type="ORF">EYB31_13915</name>
</gene>
<reference evidence="2 3" key="1">
    <citation type="submission" date="2019-02" db="EMBL/GenBank/DDBJ databases">
        <title>Paenibacillus sp. nov., isolated from surface-sterilized tissue of Thalictrum simplex L.</title>
        <authorList>
            <person name="Tuo L."/>
        </authorList>
    </citation>
    <scope>NUCLEOTIDE SEQUENCE [LARGE SCALE GENOMIC DNA]</scope>
    <source>
        <strain evidence="2 3">N2SHLJ1</strain>
    </source>
</reference>
<comment type="caution">
    <text evidence="2">The sequence shown here is derived from an EMBL/GenBank/DDBJ whole genome shotgun (WGS) entry which is preliminary data.</text>
</comment>
<dbReference type="Proteomes" id="UP000293142">
    <property type="component" value="Unassembled WGS sequence"/>
</dbReference>
<dbReference type="OrthoDB" id="2658329at2"/>
<evidence type="ECO:0000313" key="2">
    <source>
        <dbReference type="EMBL" id="TBL78593.1"/>
    </source>
</evidence>
<feature type="transmembrane region" description="Helical" evidence="1">
    <location>
        <begin position="16"/>
        <end position="34"/>
    </location>
</feature>
<evidence type="ECO:0000313" key="3">
    <source>
        <dbReference type="Proteomes" id="UP000293142"/>
    </source>
</evidence>
<name>A0A4Q9DQB5_9BACL</name>